<name>S3CW86_GLAL2</name>
<dbReference type="GeneID" id="19459412"/>
<dbReference type="EMBL" id="KE145367">
    <property type="protein sequence ID" value="EPE29194.1"/>
    <property type="molecule type" value="Genomic_DNA"/>
</dbReference>
<gene>
    <name evidence="1" type="ORF">GLAREA_00354</name>
</gene>
<dbReference type="RefSeq" id="XP_008083303.1">
    <property type="nucleotide sequence ID" value="XM_008085112.1"/>
</dbReference>
<dbReference type="KEGG" id="glz:GLAREA_00354"/>
<evidence type="ECO:0000313" key="2">
    <source>
        <dbReference type="Proteomes" id="UP000016922"/>
    </source>
</evidence>
<evidence type="ECO:0000313" key="1">
    <source>
        <dbReference type="EMBL" id="EPE29194.1"/>
    </source>
</evidence>
<keyword evidence="2" id="KW-1185">Reference proteome</keyword>
<proteinExistence type="predicted"/>
<reference evidence="1 2" key="1">
    <citation type="journal article" date="2013" name="BMC Genomics">
        <title>Genomics-driven discovery of the pneumocandin biosynthetic gene cluster in the fungus Glarea lozoyensis.</title>
        <authorList>
            <person name="Chen L."/>
            <person name="Yue Q."/>
            <person name="Zhang X."/>
            <person name="Xiang M."/>
            <person name="Wang C."/>
            <person name="Li S."/>
            <person name="Che Y."/>
            <person name="Ortiz-Lopez F.J."/>
            <person name="Bills G.F."/>
            <person name="Liu X."/>
            <person name="An Z."/>
        </authorList>
    </citation>
    <scope>NUCLEOTIDE SEQUENCE [LARGE SCALE GENOMIC DNA]</scope>
    <source>
        <strain evidence="2">ATCC 20868 / MF5171</strain>
    </source>
</reference>
<sequence>MENVQCEKERKMGYLYDDDMCCARREDWSSSGEQGGEQVEPWNLGIVEFDWRGRKRLEPSCWAGDNGVKSKRGKQGAFASVRVKVRETSARTTLRRPTKATPILIDRAPRLVLPFGDRAQPLFLLILTSISHFCCDTLTISILALFFAKEPIIYVDF</sequence>
<accession>S3CW86</accession>
<protein>
    <submittedName>
        <fullName evidence="1">Uncharacterized protein</fullName>
    </submittedName>
</protein>
<dbReference type="Proteomes" id="UP000016922">
    <property type="component" value="Unassembled WGS sequence"/>
</dbReference>
<dbReference type="AlphaFoldDB" id="S3CW86"/>
<organism evidence="1 2">
    <name type="scientific">Glarea lozoyensis (strain ATCC 20868 / MF5171)</name>
    <dbReference type="NCBI Taxonomy" id="1116229"/>
    <lineage>
        <taxon>Eukaryota</taxon>
        <taxon>Fungi</taxon>
        <taxon>Dikarya</taxon>
        <taxon>Ascomycota</taxon>
        <taxon>Pezizomycotina</taxon>
        <taxon>Leotiomycetes</taxon>
        <taxon>Helotiales</taxon>
        <taxon>Helotiaceae</taxon>
        <taxon>Glarea</taxon>
    </lineage>
</organism>
<dbReference type="HOGENOM" id="CLU_1678064_0_0_1"/>